<evidence type="ECO:0000313" key="3">
    <source>
        <dbReference type="EMBL" id="KNC32295.1"/>
    </source>
</evidence>
<dbReference type="InterPro" id="IPR036873">
    <property type="entry name" value="Rhodanese-like_dom_sf"/>
</dbReference>
<dbReference type="Gene3D" id="3.40.250.10">
    <property type="entry name" value="Rhodanese-like domain"/>
    <property type="match status" value="3"/>
</dbReference>
<keyword evidence="4" id="KW-1185">Reference proteome</keyword>
<evidence type="ECO:0000313" key="4">
    <source>
        <dbReference type="Proteomes" id="UP000037069"/>
    </source>
</evidence>
<sequence length="523" mass="58946">MKSCFAIFALQLCLLQAASHTESLNNSENKIEIAYYDEIKDLPNHPEKLLIDVRTPEELVQTGKIPTSINIPLSVLEQELSLNVKAEDFKQKYGRDKPAADMQLIFTCRSGRRAQQAAEIAVQLGYTNVKNYKGSWLDWAEHEVHLKAGTTLILLHRKNCIKMTGKLLIKQFTKIANVNIIRFYNGFTATKCLATASYPTIANNKLNGCNLRKTYCTVINNIPIVSYEEVKKLKNQPKILLIDVREPNELLETGQIPTSINIPLGQVAEELSANMDKGAFKAKYGRDKPDKNTEIIFHCKIGKRSQNAAELARSLGYKNTKNYLGSWTEWAEKEGLSNKLKFFTMATKTLLRQLNRMTCLKAVRTGTSSIPLKWSSQNTSFLRTANKSLNSVNFTKQYSTMGENNIPIVTYEEIKKLTNQSAELLIDVREPKELQETGKIPTSINIPLGQVGQELADSVDKAAFKAKYGRDKPEKNSEIIFHCRSGKRSQSAAELARTLGYQNTKNYVGSWLEYADKEGLPKF</sequence>
<proteinExistence type="predicted"/>
<dbReference type="OrthoDB" id="566238at2759"/>
<feature type="chain" id="PRO_5005536420" evidence="1">
    <location>
        <begin position="21"/>
        <end position="523"/>
    </location>
</feature>
<evidence type="ECO:0000259" key="2">
    <source>
        <dbReference type="PROSITE" id="PS50206"/>
    </source>
</evidence>
<dbReference type="PROSITE" id="PS50206">
    <property type="entry name" value="RHODANESE_3"/>
    <property type="match status" value="3"/>
</dbReference>
<dbReference type="OMA" id="WRQHEST"/>
<dbReference type="EMBL" id="JRES01000321">
    <property type="protein sequence ID" value="KNC32295.1"/>
    <property type="molecule type" value="Genomic_DNA"/>
</dbReference>
<dbReference type="STRING" id="7375.A0A0L0CJ64"/>
<dbReference type="SUPFAM" id="SSF52821">
    <property type="entry name" value="Rhodanese/Cell cycle control phosphatase"/>
    <property type="match status" value="3"/>
</dbReference>
<feature type="domain" description="Rhodanese" evidence="2">
    <location>
        <begin position="235"/>
        <end position="339"/>
    </location>
</feature>
<gene>
    <name evidence="3" type="ORF">FF38_14026</name>
</gene>
<dbReference type="SMART" id="SM00450">
    <property type="entry name" value="RHOD"/>
    <property type="match status" value="3"/>
</dbReference>
<feature type="signal peptide" evidence="1">
    <location>
        <begin position="1"/>
        <end position="20"/>
    </location>
</feature>
<evidence type="ECO:0000256" key="1">
    <source>
        <dbReference type="SAM" id="SignalP"/>
    </source>
</evidence>
<dbReference type="Proteomes" id="UP000037069">
    <property type="component" value="Unassembled WGS sequence"/>
</dbReference>
<dbReference type="Pfam" id="PF00581">
    <property type="entry name" value="Rhodanese"/>
    <property type="match status" value="3"/>
</dbReference>
<dbReference type="PANTHER" id="PTHR44086:SF10">
    <property type="entry name" value="THIOSULFATE SULFURTRANSFERASE_RHODANESE-LIKE DOMAIN-CONTAINING PROTEIN 3"/>
    <property type="match status" value="1"/>
</dbReference>
<protein>
    <submittedName>
        <fullName evidence="3">Heat shock protein 67B2</fullName>
    </submittedName>
</protein>
<comment type="caution">
    <text evidence="3">The sequence shown here is derived from an EMBL/GenBank/DDBJ whole genome shotgun (WGS) entry which is preliminary data.</text>
</comment>
<dbReference type="AlphaFoldDB" id="A0A0L0CJ64"/>
<accession>A0A0L0CJ64</accession>
<dbReference type="PANTHER" id="PTHR44086">
    <property type="entry name" value="THIOSULFATE SULFURTRANSFERASE RDL2, MITOCHONDRIAL-RELATED"/>
    <property type="match status" value="1"/>
</dbReference>
<dbReference type="InterPro" id="IPR001763">
    <property type="entry name" value="Rhodanese-like_dom"/>
</dbReference>
<feature type="domain" description="Rhodanese" evidence="2">
    <location>
        <begin position="44"/>
        <end position="144"/>
    </location>
</feature>
<dbReference type="CDD" id="cd01519">
    <property type="entry name" value="RHOD_HSP67B2"/>
    <property type="match status" value="3"/>
</dbReference>
<feature type="domain" description="Rhodanese" evidence="2">
    <location>
        <begin position="419"/>
        <end position="523"/>
    </location>
</feature>
<organism evidence="3 4">
    <name type="scientific">Lucilia cuprina</name>
    <name type="common">Green bottle fly</name>
    <name type="synonym">Australian sheep blowfly</name>
    <dbReference type="NCBI Taxonomy" id="7375"/>
    <lineage>
        <taxon>Eukaryota</taxon>
        <taxon>Metazoa</taxon>
        <taxon>Ecdysozoa</taxon>
        <taxon>Arthropoda</taxon>
        <taxon>Hexapoda</taxon>
        <taxon>Insecta</taxon>
        <taxon>Pterygota</taxon>
        <taxon>Neoptera</taxon>
        <taxon>Endopterygota</taxon>
        <taxon>Diptera</taxon>
        <taxon>Brachycera</taxon>
        <taxon>Muscomorpha</taxon>
        <taxon>Oestroidea</taxon>
        <taxon>Calliphoridae</taxon>
        <taxon>Luciliinae</taxon>
        <taxon>Lucilia</taxon>
    </lineage>
</organism>
<name>A0A0L0CJ64_LUCCU</name>
<keyword evidence="3" id="KW-0346">Stress response</keyword>
<keyword evidence="1" id="KW-0732">Signal</keyword>
<reference evidence="3 4" key="1">
    <citation type="journal article" date="2015" name="Nat. Commun.">
        <title>Lucilia cuprina genome unlocks parasitic fly biology to underpin future interventions.</title>
        <authorList>
            <person name="Anstead C.A."/>
            <person name="Korhonen P.K."/>
            <person name="Young N.D."/>
            <person name="Hall R.S."/>
            <person name="Jex A.R."/>
            <person name="Murali S.C."/>
            <person name="Hughes D.S."/>
            <person name="Lee S.F."/>
            <person name="Perry T."/>
            <person name="Stroehlein A.J."/>
            <person name="Ansell B.R."/>
            <person name="Breugelmans B."/>
            <person name="Hofmann A."/>
            <person name="Qu J."/>
            <person name="Dugan S."/>
            <person name="Lee S.L."/>
            <person name="Chao H."/>
            <person name="Dinh H."/>
            <person name="Han Y."/>
            <person name="Doddapaneni H.V."/>
            <person name="Worley K.C."/>
            <person name="Muzny D.M."/>
            <person name="Ioannidis P."/>
            <person name="Waterhouse R.M."/>
            <person name="Zdobnov E.M."/>
            <person name="James P.J."/>
            <person name="Bagnall N.H."/>
            <person name="Kotze A.C."/>
            <person name="Gibbs R.A."/>
            <person name="Richards S."/>
            <person name="Batterham P."/>
            <person name="Gasser R.B."/>
        </authorList>
    </citation>
    <scope>NUCLEOTIDE SEQUENCE [LARGE SCALE GENOMIC DNA]</scope>
    <source>
        <strain evidence="3 4">LS</strain>
        <tissue evidence="3">Full body</tissue>
    </source>
</reference>